<dbReference type="InterPro" id="IPR039418">
    <property type="entry name" value="LexA-like"/>
</dbReference>
<dbReference type="PROSITE" id="PS51084">
    <property type="entry name" value="HIT_2"/>
    <property type="match status" value="1"/>
</dbReference>
<dbReference type="InterPro" id="IPR015927">
    <property type="entry name" value="Peptidase_S24_S26A/B/C"/>
</dbReference>
<dbReference type="CDD" id="cd06529">
    <property type="entry name" value="S24_LexA-like"/>
    <property type="match status" value="1"/>
</dbReference>
<accession>A0A5C6DTI0</accession>
<keyword evidence="6" id="KW-1185">Reference proteome</keyword>
<dbReference type="PROSITE" id="PS51194">
    <property type="entry name" value="HELICASE_CTER"/>
    <property type="match status" value="1"/>
</dbReference>
<dbReference type="Gene3D" id="3.30.870.10">
    <property type="entry name" value="Endonuclease Chain A"/>
    <property type="match status" value="1"/>
</dbReference>
<dbReference type="SUPFAM" id="SSF54197">
    <property type="entry name" value="HIT-like"/>
    <property type="match status" value="1"/>
</dbReference>
<dbReference type="GO" id="GO:0003677">
    <property type="term" value="F:DNA binding"/>
    <property type="evidence" value="ECO:0007669"/>
    <property type="project" value="InterPro"/>
</dbReference>
<dbReference type="PROSITE" id="PS00892">
    <property type="entry name" value="HIT_1"/>
    <property type="match status" value="1"/>
</dbReference>
<dbReference type="SMART" id="SM00490">
    <property type="entry name" value="HELICc"/>
    <property type="match status" value="1"/>
</dbReference>
<dbReference type="InterPro" id="IPR036265">
    <property type="entry name" value="HIT-like_sf"/>
</dbReference>
<dbReference type="SMART" id="SM00487">
    <property type="entry name" value="DEXDc"/>
    <property type="match status" value="1"/>
</dbReference>
<dbReference type="InterPro" id="IPR001650">
    <property type="entry name" value="Helicase_C-like"/>
</dbReference>
<feature type="short sequence motif" description="Histidine triad motif" evidence="1">
    <location>
        <begin position="39"/>
        <end position="43"/>
    </location>
</feature>
<evidence type="ECO:0000256" key="1">
    <source>
        <dbReference type="PROSITE-ProRule" id="PRU00464"/>
    </source>
</evidence>
<dbReference type="EMBL" id="SJPV01000003">
    <property type="protein sequence ID" value="TWU39504.1"/>
    <property type="molecule type" value="Genomic_DNA"/>
</dbReference>
<dbReference type="Pfam" id="PF01230">
    <property type="entry name" value="HIT"/>
    <property type="match status" value="1"/>
</dbReference>
<dbReference type="CDD" id="cd18799">
    <property type="entry name" value="SF2_C_EcoAI-like"/>
    <property type="match status" value="1"/>
</dbReference>
<evidence type="ECO:0000259" key="3">
    <source>
        <dbReference type="PROSITE" id="PS51192"/>
    </source>
</evidence>
<dbReference type="InterPro" id="IPR011146">
    <property type="entry name" value="HIT-like"/>
</dbReference>
<sequence length="1183" mass="132806">MIELVSTVKEILDQSLQLKPDGYNVGFNSGDAAGQTVPHVHVHVIPRYTGDVEDPTGGVRFVIPSKANYLMDSHYPTPSTKPLAGPFLTTGHPHSSLWDQLSWRIAGAKTIDVLVSFVQSSGLDVIQQRLFDAIRNDARARILVSDYLYISDPRAIRRLLAWCELATEEFGSERLLVRLIETAKLPSKPASFHPKAWRIAEDQRDFISVGSSNLSKPALQTGIEWNLLSEVGVADTSHSQVATEFESLWKVGTPLTVDVVNQYADRAAEYREANFEPESIDEQETPSPRPWQIDALASLKRIREAGHSRALVAVATGMGKTWLAAFDACQFGETIKRRPRVLVIAHRAHILSQAESAISRMLDDRFAPGSTAWYIGNRSELVGDLVIASIQKLSRPEGLRRLTADHFDYVVMDEVHHAEAPSYRRVLAKLQCDFTLGLTATPERTDGVDVATIFDDNLAHQATIGDGIAEESLVPFHYVGIKDTVDFRQIPWRNGRFDIAELEDRVARSERMDCLWSAMEQHPADRTLLFCCSRRHAVFARDWLRSRGLSSAAVFSGEGSDSYGDSLQRLRSGELQTLCVVDMFNEGLDIPAVDRIVMLRPTESKIIFLQQLGRGLRASEGKTRLLVIDFVGNHRVFAQRIIHLLSLRGPIDQWKTLKRWLDGKPVELPDGCLLDVELDAKDMLKQFLPQGRAAGIEGYRAIRDDLGRRPTALEVFSKGFLPKAISAGAGGWFTFTHKEGDLTQPEANVAEKYGEWLKTVETTSLNKSYKMVVLRVLLDNEGLFSSVDLYDFSKQCRRFMLNHEVLCRDLVGENHAVDHKDASDQEWADWWIRWPISRWLATQNGKVWFKREGDQFHCRIDCSNHLKSTLEAMTAELVDWRLAAYSKNRRLVEPEQSQNSFDGKVSHSSGKPILFIPEKARMPGRPVGPTRVRLPGGDEWEFKFMRVACNVAKPKCEKKNQLGKLLKDWFGPNAGLPGTDFHVRFESQDGVWQVSPIGIETDRTTAPKPEATELEITEDSELIIEISVPKSAQYSTHVPVYELTAAAGDWGPQSIPEDIGWISVSNQRLSEGMFAAQVVGHSMEPKIPSGSYCLFRPCPAGTREGRMLLVQANTLADPEDGGRYTVKRYHSTKQVTEEGWRQNTIELQPLNSDYQPIQITEENADEVRIIGEFVCLVANHDHS</sequence>
<evidence type="ECO:0000313" key="5">
    <source>
        <dbReference type="EMBL" id="TWU39504.1"/>
    </source>
</evidence>
<dbReference type="InterPro" id="IPR014001">
    <property type="entry name" value="Helicase_ATP-bd"/>
</dbReference>
<proteinExistence type="predicted"/>
<evidence type="ECO:0000313" key="6">
    <source>
        <dbReference type="Proteomes" id="UP000319143"/>
    </source>
</evidence>
<dbReference type="SUPFAM" id="SSF51306">
    <property type="entry name" value="LexA/Signal peptidase"/>
    <property type="match status" value="1"/>
</dbReference>
<dbReference type="PANTHER" id="PTHR47396">
    <property type="entry name" value="TYPE I RESTRICTION ENZYME ECOKI R PROTEIN"/>
    <property type="match status" value="1"/>
</dbReference>
<comment type="caution">
    <text evidence="5">The sequence shown here is derived from an EMBL/GenBank/DDBJ whole genome shotgun (WGS) entry which is preliminary data.</text>
</comment>
<dbReference type="GO" id="GO:0016787">
    <property type="term" value="F:hydrolase activity"/>
    <property type="evidence" value="ECO:0007669"/>
    <property type="project" value="InterPro"/>
</dbReference>
<dbReference type="PROSITE" id="PS51192">
    <property type="entry name" value="HELICASE_ATP_BIND_1"/>
    <property type="match status" value="1"/>
</dbReference>
<dbReference type="Gene3D" id="2.10.109.10">
    <property type="entry name" value="Umud Fragment, subunit A"/>
    <property type="match status" value="1"/>
</dbReference>
<dbReference type="PANTHER" id="PTHR47396:SF1">
    <property type="entry name" value="ATP-DEPENDENT HELICASE IRC3-RELATED"/>
    <property type="match status" value="1"/>
</dbReference>
<dbReference type="Gene3D" id="3.40.50.300">
    <property type="entry name" value="P-loop containing nucleotide triphosphate hydrolases"/>
    <property type="match status" value="2"/>
</dbReference>
<dbReference type="Pfam" id="PF00271">
    <property type="entry name" value="Helicase_C"/>
    <property type="match status" value="1"/>
</dbReference>
<dbReference type="Proteomes" id="UP000319143">
    <property type="component" value="Unassembled WGS sequence"/>
</dbReference>
<dbReference type="InterPro" id="IPR050742">
    <property type="entry name" value="Helicase_Restrict-Modif_Enz"/>
</dbReference>
<dbReference type="InterPro" id="IPR027417">
    <property type="entry name" value="P-loop_NTPase"/>
</dbReference>
<evidence type="ECO:0000259" key="4">
    <source>
        <dbReference type="PROSITE" id="PS51194"/>
    </source>
</evidence>
<dbReference type="AlphaFoldDB" id="A0A5C6DTI0"/>
<dbReference type="InterPro" id="IPR019808">
    <property type="entry name" value="Histidine_triad_CS"/>
</dbReference>
<dbReference type="GO" id="GO:0005524">
    <property type="term" value="F:ATP binding"/>
    <property type="evidence" value="ECO:0007669"/>
    <property type="project" value="InterPro"/>
</dbReference>
<feature type="domain" description="Helicase C-terminal" evidence="4">
    <location>
        <begin position="501"/>
        <end position="662"/>
    </location>
</feature>
<organism evidence="5 6">
    <name type="scientific">Novipirellula artificiosorum</name>
    <dbReference type="NCBI Taxonomy" id="2528016"/>
    <lineage>
        <taxon>Bacteria</taxon>
        <taxon>Pseudomonadati</taxon>
        <taxon>Planctomycetota</taxon>
        <taxon>Planctomycetia</taxon>
        <taxon>Pirellulales</taxon>
        <taxon>Pirellulaceae</taxon>
        <taxon>Novipirellula</taxon>
    </lineage>
</organism>
<protein>
    <submittedName>
        <fullName evidence="5">Type I restriction enzyme EcoKI subunit R</fullName>
    </submittedName>
</protein>
<dbReference type="SUPFAM" id="SSF52540">
    <property type="entry name" value="P-loop containing nucleoside triphosphate hydrolases"/>
    <property type="match status" value="1"/>
</dbReference>
<dbReference type="GO" id="GO:0005829">
    <property type="term" value="C:cytosol"/>
    <property type="evidence" value="ECO:0007669"/>
    <property type="project" value="TreeGrafter"/>
</dbReference>
<dbReference type="Pfam" id="PF04851">
    <property type="entry name" value="ResIII"/>
    <property type="match status" value="1"/>
</dbReference>
<name>A0A5C6DTI0_9BACT</name>
<feature type="domain" description="Helicase ATP-binding" evidence="3">
    <location>
        <begin position="301"/>
        <end position="460"/>
    </location>
</feature>
<reference evidence="5 6" key="1">
    <citation type="submission" date="2019-02" db="EMBL/GenBank/DDBJ databases">
        <title>Deep-cultivation of Planctomycetes and their phenomic and genomic characterization uncovers novel biology.</title>
        <authorList>
            <person name="Wiegand S."/>
            <person name="Jogler M."/>
            <person name="Boedeker C."/>
            <person name="Pinto D."/>
            <person name="Vollmers J."/>
            <person name="Rivas-Marin E."/>
            <person name="Kohn T."/>
            <person name="Peeters S.H."/>
            <person name="Heuer A."/>
            <person name="Rast P."/>
            <person name="Oberbeckmann S."/>
            <person name="Bunk B."/>
            <person name="Jeske O."/>
            <person name="Meyerdierks A."/>
            <person name="Storesund J.E."/>
            <person name="Kallscheuer N."/>
            <person name="Luecker S."/>
            <person name="Lage O.M."/>
            <person name="Pohl T."/>
            <person name="Merkel B.J."/>
            <person name="Hornburger P."/>
            <person name="Mueller R.-W."/>
            <person name="Bruemmer F."/>
            <person name="Labrenz M."/>
            <person name="Spormann A.M."/>
            <person name="Op Den Camp H."/>
            <person name="Overmann J."/>
            <person name="Amann R."/>
            <person name="Jetten M.S.M."/>
            <person name="Mascher T."/>
            <person name="Medema M.H."/>
            <person name="Devos D.P."/>
            <person name="Kaster A.-K."/>
            <person name="Ovreas L."/>
            <person name="Rohde M."/>
            <person name="Galperin M.Y."/>
            <person name="Jogler C."/>
        </authorList>
    </citation>
    <scope>NUCLEOTIDE SEQUENCE [LARGE SCALE GENOMIC DNA]</scope>
    <source>
        <strain evidence="5 6">Poly41</strain>
    </source>
</reference>
<evidence type="ECO:0000259" key="2">
    <source>
        <dbReference type="PROSITE" id="PS51084"/>
    </source>
</evidence>
<feature type="domain" description="HIT" evidence="2">
    <location>
        <begin position="1"/>
        <end position="54"/>
    </location>
</feature>
<dbReference type="Pfam" id="PF00717">
    <property type="entry name" value="Peptidase_S24"/>
    <property type="match status" value="1"/>
</dbReference>
<dbReference type="Gene3D" id="3.30.428.10">
    <property type="entry name" value="HIT-like"/>
    <property type="match status" value="1"/>
</dbReference>
<dbReference type="CDD" id="cd18032">
    <property type="entry name" value="DEXHc_RE_I_III_res"/>
    <property type="match status" value="1"/>
</dbReference>
<dbReference type="InterPro" id="IPR036286">
    <property type="entry name" value="LexA/Signal_pep-like_sf"/>
</dbReference>
<dbReference type="InterPro" id="IPR006935">
    <property type="entry name" value="Helicase/UvrB_N"/>
</dbReference>
<gene>
    <name evidence="5" type="ORF">Poly41_23590</name>
</gene>